<dbReference type="Proteomes" id="UP001604335">
    <property type="component" value="Unassembled WGS sequence"/>
</dbReference>
<reference evidence="2" key="1">
    <citation type="journal article" date="2024" name="Algal Res.">
        <title>Biochemical, toxicological and genomic investigation of a high-biomass producing Limnothrix strain isolated from Italian shallow drinking water reservoir.</title>
        <authorList>
            <person name="Simonazzi M."/>
            <person name="Shishido T.K."/>
            <person name="Delbaje E."/>
            <person name="Wahlsten M."/>
            <person name="Fewer D.P."/>
            <person name="Sivonen K."/>
            <person name="Pezzolesi L."/>
            <person name="Pistocchi R."/>
        </authorList>
    </citation>
    <scope>NUCLEOTIDE SEQUENCE [LARGE SCALE GENOMIC DNA]</scope>
    <source>
        <strain evidence="2">LRLZ20PSL1</strain>
    </source>
</reference>
<gene>
    <name evidence="1" type="ORF">VPK24_13510</name>
</gene>
<evidence type="ECO:0000313" key="1">
    <source>
        <dbReference type="EMBL" id="MFG3818661.1"/>
    </source>
</evidence>
<keyword evidence="2" id="KW-1185">Reference proteome</keyword>
<organism evidence="1 2">
    <name type="scientific">Limnothrix redekei LRLZ20PSL1</name>
    <dbReference type="NCBI Taxonomy" id="3112953"/>
    <lineage>
        <taxon>Bacteria</taxon>
        <taxon>Bacillati</taxon>
        <taxon>Cyanobacteriota</taxon>
        <taxon>Cyanophyceae</taxon>
        <taxon>Pseudanabaenales</taxon>
        <taxon>Pseudanabaenaceae</taxon>
        <taxon>Limnothrix</taxon>
    </lineage>
</organism>
<name>A0ABW7CCA5_9CYAN</name>
<proteinExistence type="predicted"/>
<evidence type="ECO:0000313" key="2">
    <source>
        <dbReference type="Proteomes" id="UP001604335"/>
    </source>
</evidence>
<sequence length="224" mass="24227">MPSLYRVANRAAIGWAIGLGLGLGLPVAIAPGAIAREGPPKADPVQVSVSPAVETSASEAAAAAVTSGSDALSDQPLGDPVAVELEPTRIFRRTGCFGDQPMATDQEIRQQGLTPPSLWLTRDLLGGKIVDRWTIHRGDEQLPPWVEVTFNLQPWNNLEYPRQYAYLNEFGRVAREYGFNVRVCNGSGDALAAQFCDWSQMRAGVTCPIYLPGGFSARARSRLF</sequence>
<dbReference type="RefSeq" id="WP_393014135.1">
    <property type="nucleotide sequence ID" value="NZ_JAZAQF010000078.1"/>
</dbReference>
<protein>
    <submittedName>
        <fullName evidence="1">Uncharacterized protein</fullName>
    </submittedName>
</protein>
<accession>A0ABW7CCA5</accession>
<comment type="caution">
    <text evidence="1">The sequence shown here is derived from an EMBL/GenBank/DDBJ whole genome shotgun (WGS) entry which is preliminary data.</text>
</comment>
<dbReference type="EMBL" id="JAZAQF010000078">
    <property type="protein sequence ID" value="MFG3818661.1"/>
    <property type="molecule type" value="Genomic_DNA"/>
</dbReference>